<evidence type="ECO:0000256" key="3">
    <source>
        <dbReference type="ARBA" id="ARBA00022679"/>
    </source>
</evidence>
<feature type="transmembrane region" description="Helical" evidence="5">
    <location>
        <begin position="315"/>
        <end position="335"/>
    </location>
</feature>
<dbReference type="STRING" id="1195236.CTER_4069"/>
<evidence type="ECO:0000256" key="1">
    <source>
        <dbReference type="ARBA" id="ARBA00004370"/>
    </source>
</evidence>
<sequence length="611" mass="70288">MSKLKRLFKPRHKLQILRYIQRAPIRHKITLAIVLLLLLPMSIVGFYFYWNMAAVLTKNANDNLSQLIRQANENIENSFKIIDTTSLHFLSNKNIRSWTSGDTSFDGDFYNLFINKSLIEEDLRYSLMFNNAWDMNLISTAYVFLNEDIYCSIFKSTPNIDLINNNNINVFKKISGSKIRGKTILPPSLTDRTIYFTRIVTNINNPKQRLVMIFGIEENELYKKYAELLSFEGSMVYITDDRGAIYSSSDRNLLGGTVASSILNLNNDTDVSEVTLGNTTYLVAHRKIGDTGLNFIAGIPRNQVLAKLSDSMRNYIAITFVIIFVSVFAGVLVSLRFTRFIRDLLSVINKVKVGNYETKMPAYKDRELKLLSNTFNNMTDEIKYLINQVYEKQLLLKETEFKFLQSQMNPHFLFNTLITIGYKARLSKDDTIYKMVTSLTELLQAGIYTNSRAKVHIRQELEFIEFYLYLQKMRFEDKLEYIIHVSDESILDLLIPKLSIEPLVENAVVHGLEEKMGKGTVEVNIYRKNESVYIDVTDDGAGFESSNINLDDFETVSMRKKGHNSIGLINTHKRIRLIYGESYGIQIESRINKGSKVTVHIPADRSEIINV</sequence>
<dbReference type="InterPro" id="IPR003660">
    <property type="entry name" value="HAMP_dom"/>
</dbReference>
<keyword evidence="5" id="KW-0812">Transmembrane</keyword>
<dbReference type="CDD" id="cd06225">
    <property type="entry name" value="HAMP"/>
    <property type="match status" value="1"/>
</dbReference>
<dbReference type="PANTHER" id="PTHR34220">
    <property type="entry name" value="SENSOR HISTIDINE KINASE YPDA"/>
    <property type="match status" value="1"/>
</dbReference>
<dbReference type="InterPro" id="IPR036890">
    <property type="entry name" value="HATPase_C_sf"/>
</dbReference>
<dbReference type="Gene3D" id="3.30.565.10">
    <property type="entry name" value="Histidine kinase-like ATPase, C-terminal domain"/>
    <property type="match status" value="1"/>
</dbReference>
<evidence type="ECO:0000313" key="7">
    <source>
        <dbReference type="EMBL" id="EMS70244.1"/>
    </source>
</evidence>
<comment type="caution">
    <text evidence="7">The sequence shown here is derived from an EMBL/GenBank/DDBJ whole genome shotgun (WGS) entry which is preliminary data.</text>
</comment>
<dbReference type="Gene3D" id="6.10.340.10">
    <property type="match status" value="1"/>
</dbReference>
<comment type="subcellular location">
    <subcellularLocation>
        <location evidence="1">Membrane</location>
    </subcellularLocation>
</comment>
<dbReference type="SUPFAM" id="SSF55874">
    <property type="entry name" value="ATPase domain of HSP90 chaperone/DNA topoisomerase II/histidine kinase"/>
    <property type="match status" value="1"/>
</dbReference>
<dbReference type="GO" id="GO:0000155">
    <property type="term" value="F:phosphorelay sensor kinase activity"/>
    <property type="evidence" value="ECO:0007669"/>
    <property type="project" value="InterPro"/>
</dbReference>
<evidence type="ECO:0000256" key="4">
    <source>
        <dbReference type="ARBA" id="ARBA00022777"/>
    </source>
</evidence>
<evidence type="ECO:0000259" key="6">
    <source>
        <dbReference type="PROSITE" id="PS50885"/>
    </source>
</evidence>
<dbReference type="GO" id="GO:0016020">
    <property type="term" value="C:membrane"/>
    <property type="evidence" value="ECO:0007669"/>
    <property type="project" value="UniProtKB-SubCell"/>
</dbReference>
<dbReference type="InterPro" id="IPR050640">
    <property type="entry name" value="Bact_2-comp_sensor_kinase"/>
</dbReference>
<evidence type="ECO:0000256" key="2">
    <source>
        <dbReference type="ARBA" id="ARBA00022553"/>
    </source>
</evidence>
<dbReference type="InterPro" id="IPR010559">
    <property type="entry name" value="Sig_transdc_His_kin_internal"/>
</dbReference>
<proteinExistence type="predicted"/>
<dbReference type="eggNOG" id="COG2972">
    <property type="taxonomic scope" value="Bacteria"/>
</dbReference>
<keyword evidence="2" id="KW-0597">Phosphoprotein</keyword>
<keyword evidence="4 7" id="KW-0418">Kinase</keyword>
<name>S0FM59_RUMCE</name>
<dbReference type="RefSeq" id="WP_004628835.1">
    <property type="nucleotide sequence ID" value="NZ_AORV01000058.1"/>
</dbReference>
<dbReference type="InterPro" id="IPR003594">
    <property type="entry name" value="HATPase_dom"/>
</dbReference>
<dbReference type="Pfam" id="PF02518">
    <property type="entry name" value="HATPase_c"/>
    <property type="match status" value="1"/>
</dbReference>
<dbReference type="AlphaFoldDB" id="S0FM59"/>
<dbReference type="EMBL" id="AORV01000058">
    <property type="protein sequence ID" value="EMS70244.1"/>
    <property type="molecule type" value="Genomic_DNA"/>
</dbReference>
<dbReference type="PROSITE" id="PS50885">
    <property type="entry name" value="HAMP"/>
    <property type="match status" value="1"/>
</dbReference>
<accession>S0FM59</accession>
<feature type="domain" description="HAMP" evidence="6">
    <location>
        <begin position="335"/>
        <end position="387"/>
    </location>
</feature>
<dbReference type="PANTHER" id="PTHR34220:SF7">
    <property type="entry name" value="SENSOR HISTIDINE KINASE YPDA"/>
    <property type="match status" value="1"/>
</dbReference>
<dbReference type="Proteomes" id="UP000014155">
    <property type="component" value="Unassembled WGS sequence"/>
</dbReference>
<feature type="transmembrane region" description="Helical" evidence="5">
    <location>
        <begin position="29"/>
        <end position="50"/>
    </location>
</feature>
<keyword evidence="8" id="KW-1185">Reference proteome</keyword>
<dbReference type="SMART" id="SM00387">
    <property type="entry name" value="HATPase_c"/>
    <property type="match status" value="1"/>
</dbReference>
<keyword evidence="5" id="KW-0472">Membrane</keyword>
<protein>
    <submittedName>
        <fullName evidence="7">Integral membrane sensor signal transduction histidine kinase</fullName>
    </submittedName>
</protein>
<evidence type="ECO:0000313" key="8">
    <source>
        <dbReference type="Proteomes" id="UP000014155"/>
    </source>
</evidence>
<dbReference type="PATRIC" id="fig|1195236.3.peg.4283"/>
<keyword evidence="3" id="KW-0808">Transferase</keyword>
<gene>
    <name evidence="7" type="ORF">CTER_4069</name>
</gene>
<dbReference type="Pfam" id="PF06580">
    <property type="entry name" value="His_kinase"/>
    <property type="match status" value="1"/>
</dbReference>
<organism evidence="7 8">
    <name type="scientific">Ruminiclostridium cellobioparum subsp. termitidis CT1112</name>
    <dbReference type="NCBI Taxonomy" id="1195236"/>
    <lineage>
        <taxon>Bacteria</taxon>
        <taxon>Bacillati</taxon>
        <taxon>Bacillota</taxon>
        <taxon>Clostridia</taxon>
        <taxon>Eubacteriales</taxon>
        <taxon>Oscillospiraceae</taxon>
        <taxon>Ruminiclostridium</taxon>
    </lineage>
</organism>
<keyword evidence="5" id="KW-1133">Transmembrane helix</keyword>
<evidence type="ECO:0000256" key="5">
    <source>
        <dbReference type="SAM" id="Phobius"/>
    </source>
</evidence>
<reference evidence="7 8" key="1">
    <citation type="journal article" date="2013" name="Genome Announc.">
        <title>Draft Genome Sequence of the Cellulolytic, Mesophilic, Anaerobic Bacterium Clostridium termitidis Strain CT1112 (DSM 5398).</title>
        <authorList>
            <person name="Lal S."/>
            <person name="Ramachandran U."/>
            <person name="Zhang X."/>
            <person name="Munir R."/>
            <person name="Sparling R."/>
            <person name="Levin D.B."/>
        </authorList>
    </citation>
    <scope>NUCLEOTIDE SEQUENCE [LARGE SCALE GENOMIC DNA]</scope>
    <source>
        <strain evidence="7 8">CT1112</strain>
    </source>
</reference>